<dbReference type="AlphaFoldDB" id="A0A5A7PK48"/>
<dbReference type="Proteomes" id="UP000325081">
    <property type="component" value="Unassembled WGS sequence"/>
</dbReference>
<reference evidence="3" key="1">
    <citation type="journal article" date="2019" name="Curr. Biol.">
        <title>Genome Sequence of Striga asiatica Provides Insight into the Evolution of Plant Parasitism.</title>
        <authorList>
            <person name="Yoshida S."/>
            <person name="Kim S."/>
            <person name="Wafula E.K."/>
            <person name="Tanskanen J."/>
            <person name="Kim Y.M."/>
            <person name="Honaas L."/>
            <person name="Yang Z."/>
            <person name="Spallek T."/>
            <person name="Conn C.E."/>
            <person name="Ichihashi Y."/>
            <person name="Cheong K."/>
            <person name="Cui S."/>
            <person name="Der J.P."/>
            <person name="Gundlach H."/>
            <person name="Jiao Y."/>
            <person name="Hori C."/>
            <person name="Ishida J.K."/>
            <person name="Kasahara H."/>
            <person name="Kiba T."/>
            <person name="Kim M.S."/>
            <person name="Koo N."/>
            <person name="Laohavisit A."/>
            <person name="Lee Y.H."/>
            <person name="Lumba S."/>
            <person name="McCourt P."/>
            <person name="Mortimer J.C."/>
            <person name="Mutuku J.M."/>
            <person name="Nomura T."/>
            <person name="Sasaki-Sekimoto Y."/>
            <person name="Seto Y."/>
            <person name="Wang Y."/>
            <person name="Wakatake T."/>
            <person name="Sakakibara H."/>
            <person name="Demura T."/>
            <person name="Yamaguchi S."/>
            <person name="Yoneyama K."/>
            <person name="Manabe R.I."/>
            <person name="Nelson D.C."/>
            <person name="Schulman A.H."/>
            <person name="Timko M.P."/>
            <person name="dePamphilis C.W."/>
            <person name="Choi D."/>
            <person name="Shirasu K."/>
        </authorList>
    </citation>
    <scope>NUCLEOTIDE SEQUENCE [LARGE SCALE GENOMIC DNA]</scope>
    <source>
        <strain evidence="3">cv. UVA1</strain>
    </source>
</reference>
<feature type="region of interest" description="Disordered" evidence="1">
    <location>
        <begin position="1"/>
        <end position="66"/>
    </location>
</feature>
<evidence type="ECO:0000313" key="3">
    <source>
        <dbReference type="Proteomes" id="UP000325081"/>
    </source>
</evidence>
<gene>
    <name evidence="2" type="ORF">STAS_09251</name>
</gene>
<dbReference type="GO" id="GO:0004812">
    <property type="term" value="F:aminoacyl-tRNA ligase activity"/>
    <property type="evidence" value="ECO:0007669"/>
    <property type="project" value="UniProtKB-KW"/>
</dbReference>
<keyword evidence="2" id="KW-0030">Aminoacyl-tRNA synthetase</keyword>
<accession>A0A5A7PK48</accession>
<keyword evidence="3" id="KW-1185">Reference proteome</keyword>
<sequence length="129" mass="14298">MKPRAAMLIPRSAPSRREAVPRRDRPPLRAAAHATFAPREPSALEQQSPPPGARRSPVHGLTTARRSSYRCLSSPYCSLFSTHDGNTIHRYLESFSDEEPAATMSRSKSTIDTQFEISVKQLDIGHTGQ</sequence>
<feature type="compositionally biased region" description="Basic and acidic residues" evidence="1">
    <location>
        <begin position="15"/>
        <end position="27"/>
    </location>
</feature>
<name>A0A5A7PK48_STRAF</name>
<dbReference type="EMBL" id="BKCP01004683">
    <property type="protein sequence ID" value="GER33139.1"/>
    <property type="molecule type" value="Genomic_DNA"/>
</dbReference>
<evidence type="ECO:0000313" key="2">
    <source>
        <dbReference type="EMBL" id="GER33139.1"/>
    </source>
</evidence>
<protein>
    <submittedName>
        <fullName evidence="2">tRNA synthetase class I (I)</fullName>
    </submittedName>
</protein>
<comment type="caution">
    <text evidence="2">The sequence shown here is derived from an EMBL/GenBank/DDBJ whole genome shotgun (WGS) entry which is preliminary data.</text>
</comment>
<proteinExistence type="predicted"/>
<evidence type="ECO:0000256" key="1">
    <source>
        <dbReference type="SAM" id="MobiDB-lite"/>
    </source>
</evidence>
<organism evidence="2 3">
    <name type="scientific">Striga asiatica</name>
    <name type="common">Asiatic witchweed</name>
    <name type="synonym">Buchnera asiatica</name>
    <dbReference type="NCBI Taxonomy" id="4170"/>
    <lineage>
        <taxon>Eukaryota</taxon>
        <taxon>Viridiplantae</taxon>
        <taxon>Streptophyta</taxon>
        <taxon>Embryophyta</taxon>
        <taxon>Tracheophyta</taxon>
        <taxon>Spermatophyta</taxon>
        <taxon>Magnoliopsida</taxon>
        <taxon>eudicotyledons</taxon>
        <taxon>Gunneridae</taxon>
        <taxon>Pentapetalae</taxon>
        <taxon>asterids</taxon>
        <taxon>lamiids</taxon>
        <taxon>Lamiales</taxon>
        <taxon>Orobanchaceae</taxon>
        <taxon>Buchnereae</taxon>
        <taxon>Striga</taxon>
    </lineage>
</organism>
<keyword evidence="2" id="KW-0436">Ligase</keyword>